<dbReference type="EMBL" id="PJQY01000091">
    <property type="protein sequence ID" value="PQQ18939.1"/>
    <property type="molecule type" value="Genomic_DNA"/>
</dbReference>
<feature type="region of interest" description="Disordered" evidence="1">
    <location>
        <begin position="266"/>
        <end position="285"/>
    </location>
</feature>
<feature type="domain" description="DUF4283" evidence="2">
    <location>
        <begin position="35"/>
        <end position="110"/>
    </location>
</feature>
<feature type="compositionally biased region" description="Basic and acidic residues" evidence="1">
    <location>
        <begin position="266"/>
        <end position="281"/>
    </location>
</feature>
<accession>A0A314ZHX8</accession>
<dbReference type="Pfam" id="PF14111">
    <property type="entry name" value="DUF4283"/>
    <property type="match status" value="1"/>
</dbReference>
<evidence type="ECO:0000256" key="1">
    <source>
        <dbReference type="SAM" id="MobiDB-lite"/>
    </source>
</evidence>
<dbReference type="Pfam" id="PF14392">
    <property type="entry name" value="zf-CCHC_4"/>
    <property type="match status" value="1"/>
</dbReference>
<dbReference type="PANTHER" id="PTHR31286:SF178">
    <property type="entry name" value="DUF4283 DOMAIN-CONTAINING PROTEIN"/>
    <property type="match status" value="1"/>
</dbReference>
<dbReference type="Proteomes" id="UP000250321">
    <property type="component" value="Unassembled WGS sequence"/>
</dbReference>
<feature type="domain" description="Zinc knuckle CX2CX4HX4C" evidence="3">
    <location>
        <begin position="167"/>
        <end position="209"/>
    </location>
</feature>
<dbReference type="PANTHER" id="PTHR31286">
    <property type="entry name" value="GLYCINE-RICH CELL WALL STRUCTURAL PROTEIN 1.8-LIKE"/>
    <property type="match status" value="1"/>
</dbReference>
<proteinExistence type="predicted"/>
<feature type="region of interest" description="Disordered" evidence="1">
    <location>
        <begin position="409"/>
        <end position="455"/>
    </location>
</feature>
<evidence type="ECO:0008006" key="6">
    <source>
        <dbReference type="Google" id="ProtNLM"/>
    </source>
</evidence>
<gene>
    <name evidence="4" type="ORF">Pyn_13437</name>
</gene>
<evidence type="ECO:0000259" key="3">
    <source>
        <dbReference type="Pfam" id="PF14392"/>
    </source>
</evidence>
<dbReference type="InterPro" id="IPR040256">
    <property type="entry name" value="At4g02000-like"/>
</dbReference>
<dbReference type="AlphaFoldDB" id="A0A314ZHX8"/>
<evidence type="ECO:0000259" key="2">
    <source>
        <dbReference type="Pfam" id="PF14111"/>
    </source>
</evidence>
<evidence type="ECO:0000313" key="5">
    <source>
        <dbReference type="Proteomes" id="UP000250321"/>
    </source>
</evidence>
<evidence type="ECO:0000313" key="4">
    <source>
        <dbReference type="EMBL" id="PQQ18939.1"/>
    </source>
</evidence>
<name>A0A314ZHX8_PRUYE</name>
<reference evidence="4 5" key="1">
    <citation type="submission" date="2018-02" db="EMBL/GenBank/DDBJ databases">
        <title>Draft genome of wild Prunus yedoensis var. nudiflora.</title>
        <authorList>
            <person name="Baek S."/>
            <person name="Kim J.-H."/>
            <person name="Choi K."/>
            <person name="Kim G.-B."/>
            <person name="Cho A."/>
            <person name="Jang H."/>
            <person name="Shin C.-H."/>
            <person name="Yu H.-J."/>
            <person name="Mun J.-H."/>
        </authorList>
    </citation>
    <scope>NUCLEOTIDE SEQUENCE [LARGE SCALE GENOMIC DNA]</scope>
    <source>
        <strain evidence="5">cv. Jeju island</strain>
        <tissue evidence="4">Leaf</tissue>
    </source>
</reference>
<comment type="caution">
    <text evidence="4">The sequence shown here is derived from an EMBL/GenBank/DDBJ whole genome shotgun (WGS) entry which is preliminary data.</text>
</comment>
<keyword evidence="5" id="KW-1185">Reference proteome</keyword>
<organism evidence="4 5">
    <name type="scientific">Prunus yedoensis var. nudiflora</name>
    <dbReference type="NCBI Taxonomy" id="2094558"/>
    <lineage>
        <taxon>Eukaryota</taxon>
        <taxon>Viridiplantae</taxon>
        <taxon>Streptophyta</taxon>
        <taxon>Embryophyta</taxon>
        <taxon>Tracheophyta</taxon>
        <taxon>Spermatophyta</taxon>
        <taxon>Magnoliopsida</taxon>
        <taxon>eudicotyledons</taxon>
        <taxon>Gunneridae</taxon>
        <taxon>Pentapetalae</taxon>
        <taxon>rosids</taxon>
        <taxon>fabids</taxon>
        <taxon>Rosales</taxon>
        <taxon>Rosaceae</taxon>
        <taxon>Amygdaloideae</taxon>
        <taxon>Amygdaleae</taxon>
        <taxon>Prunus</taxon>
    </lineage>
</organism>
<dbReference type="InterPro" id="IPR025558">
    <property type="entry name" value="DUF4283"/>
</dbReference>
<dbReference type="InterPro" id="IPR025836">
    <property type="entry name" value="Zn_knuckle_CX2CX4HX4C"/>
</dbReference>
<protein>
    <recommendedName>
        <fullName evidence="6">DUF4283 domain-containing protein</fullName>
    </recommendedName>
</protein>
<dbReference type="STRING" id="2094558.A0A314ZHX8"/>
<sequence length="455" mass="49878">MENEVEAADQLTIHLENSLGFFEDRRGVTLAGFLITEKEPQIGGVKIALQREWRNIVHSDDVKIAWASPNVYIITVASAVLAKKLMEKGPWHVHDDVFSIQPWPSNCALAEIHPNKATYWIQAHGIPLGMMTGRNALLIGGRIGTVIGIEDPAINGTRSFLRMRIEIDTTKPLQLGFWLPRGNGGRSWINLRYEGLRRFCFRCGRLGHANFLGKPCVYSLCPVVVREELKYGVGLAVRPTRGPSPLFPIKHPRNTIFSLMVTEEVPGKRSDAEGDYDRPEPVPRQSAVSFRPAGVATAKSIDNADHVQLDGGQHAVSGPNEEMGLHPTVSDFYSTTKAIMTPAIPHSFPAIGQGGEAPRVMPTETNIETLNINSFLAPTPTSACVSNDLTYGGEPENILVVVGALPKLAPSFTEPDPTSDTKQSTQKKRGKKKFSLEDEEPWGQKRVLKGGVDGL</sequence>